<evidence type="ECO:0000256" key="2">
    <source>
        <dbReference type="ARBA" id="ARBA00022793"/>
    </source>
</evidence>
<keyword evidence="2" id="KW-0210">Decarboxylase</keyword>
<evidence type="ECO:0000256" key="4">
    <source>
        <dbReference type="ARBA" id="ARBA00023239"/>
    </source>
</evidence>
<dbReference type="Pfam" id="PF01276">
    <property type="entry name" value="OKR_DC_1"/>
    <property type="match status" value="1"/>
</dbReference>
<sequence>MRPDATPSHARIEPIAVDRAAAQAIATVRPLLPLETSSADATVSAYVVASLASLEAALARSRLSQPNVPVVLLQACDRPPDEADGSFVAIDPAGMRPEQIGRVVETLARRFEDEKLPPFLSALLGYVARRNTTFACPGHQGSHFLERHPVGRRFVEIVGRNLFALDVPHADPMLGDMTGREGPPAEAEAHAARVFGADRTYFVLNGTLTANKIVATALLAPGDYVLFDRNNHKSIYNGVLAMAGARPVYLETTRNSFGLIGGVPSRCFDESYVRDRLRAIDPERAAAERPFRLAAFQLGTWDGTIYDVHEIVSRIGHLCEYVLFDSAWVGYEQFIPLLERASPLRMELRPGAPGVVVTQSVHKQMSGFSQTSQIHVRDRHLGERTHKHGEAAFDAALKMHGTTSPFYPLFASLDVNARLHGAIGPQMWAEVVETGIEIRKRILQRCRLMRPFVPSTVGERAWQDHDTAQIATDRRFFEFEVGARWHGFDGYDGAVQRLDPCKLLVVTADTHPSAGVERPRLPAGIVAAYLREQGLVPEKSDLYSLVFLLTPATRPEDLERLVDALVRFEAHHCANDPVSLVLPGLHAGDPARYACGLADLCRRIDALYVEEGLAGLLADMFRARFLPRARISVQDAHYRFVRGAYERVPIAEAAGRIAAEGALPYPPGIFCIAPGEVWDGPVHRFFEAIERLLDEAPDFAPFYHGVHTVDDASGRKRLHVHVLSEDA</sequence>
<gene>
    <name evidence="6" type="ORF">GCM10011322_27120</name>
</gene>
<dbReference type="Gene3D" id="3.90.1150.10">
    <property type="entry name" value="Aspartate Aminotransferase, domain 1"/>
    <property type="match status" value="1"/>
</dbReference>
<dbReference type="InterPro" id="IPR015421">
    <property type="entry name" value="PyrdxlP-dep_Trfase_major"/>
</dbReference>
<evidence type="ECO:0000313" key="6">
    <source>
        <dbReference type="EMBL" id="GGK38646.1"/>
    </source>
</evidence>
<organism evidence="6 7">
    <name type="scientific">Salinarimonas ramus</name>
    <dbReference type="NCBI Taxonomy" id="690164"/>
    <lineage>
        <taxon>Bacteria</taxon>
        <taxon>Pseudomonadati</taxon>
        <taxon>Pseudomonadota</taxon>
        <taxon>Alphaproteobacteria</taxon>
        <taxon>Hyphomicrobiales</taxon>
        <taxon>Salinarimonadaceae</taxon>
        <taxon>Salinarimonas</taxon>
    </lineage>
</organism>
<reference evidence="6 7" key="1">
    <citation type="journal article" date="2014" name="Int. J. Syst. Evol. Microbiol.">
        <title>Complete genome sequence of Corynebacterium casei LMG S-19264T (=DSM 44701T), isolated from a smear-ripened cheese.</title>
        <authorList>
            <consortium name="US DOE Joint Genome Institute (JGI-PGF)"/>
            <person name="Walter F."/>
            <person name="Albersmeier A."/>
            <person name="Kalinowski J."/>
            <person name="Ruckert C."/>
        </authorList>
    </citation>
    <scope>NUCLEOTIDE SEQUENCE [LARGE SCALE GENOMIC DNA]</scope>
    <source>
        <strain evidence="6 7">CGMCC 1.9161</strain>
    </source>
</reference>
<dbReference type="InterPro" id="IPR011193">
    <property type="entry name" value="Orn/lys/arg_de-COase"/>
</dbReference>
<dbReference type="GO" id="GO:0016831">
    <property type="term" value="F:carboxy-lyase activity"/>
    <property type="evidence" value="ECO:0007669"/>
    <property type="project" value="UniProtKB-KW"/>
</dbReference>
<name>A0A917V538_9HYPH</name>
<dbReference type="InterPro" id="IPR015424">
    <property type="entry name" value="PyrdxlP-dep_Trfase"/>
</dbReference>
<comment type="caution">
    <text evidence="6">The sequence shown here is derived from an EMBL/GenBank/DDBJ whole genome shotgun (WGS) entry which is preliminary data.</text>
</comment>
<dbReference type="PROSITE" id="PS00703">
    <property type="entry name" value="OKR_DC_1"/>
    <property type="match status" value="1"/>
</dbReference>
<dbReference type="EMBL" id="BMMF01000007">
    <property type="protein sequence ID" value="GGK38646.1"/>
    <property type="molecule type" value="Genomic_DNA"/>
</dbReference>
<dbReference type="InterPro" id="IPR008286">
    <property type="entry name" value="Prn/Lys/Arg_de-COase_C"/>
</dbReference>
<dbReference type="PANTHER" id="PTHR45229">
    <property type="entry name" value="CONSTITUTIVE ORNITHINE DECARBOXYLASE"/>
    <property type="match status" value="1"/>
</dbReference>
<dbReference type="AlphaFoldDB" id="A0A917V538"/>
<dbReference type="InterPro" id="IPR015422">
    <property type="entry name" value="PyrdxlP-dep_Trfase_small"/>
</dbReference>
<dbReference type="NCBIfam" id="NF010092">
    <property type="entry name" value="PRK13578.1"/>
    <property type="match status" value="1"/>
</dbReference>
<keyword evidence="7" id="KW-1185">Reference proteome</keyword>
<dbReference type="SUPFAM" id="SSF53383">
    <property type="entry name" value="PLP-dependent transferases"/>
    <property type="match status" value="1"/>
</dbReference>
<dbReference type="InterPro" id="IPR036633">
    <property type="entry name" value="Prn/Lys/Arg_de-COase_C_sf"/>
</dbReference>
<evidence type="ECO:0000256" key="3">
    <source>
        <dbReference type="ARBA" id="ARBA00022898"/>
    </source>
</evidence>
<dbReference type="PANTHER" id="PTHR45229:SF3">
    <property type="entry name" value="BIODEGRADATIVE ARGININE DECARBOXYLASE"/>
    <property type="match status" value="1"/>
</dbReference>
<evidence type="ECO:0000313" key="7">
    <source>
        <dbReference type="Proteomes" id="UP000600449"/>
    </source>
</evidence>
<dbReference type="GO" id="GO:0006520">
    <property type="term" value="P:amino acid metabolic process"/>
    <property type="evidence" value="ECO:0007669"/>
    <property type="project" value="InterPro"/>
</dbReference>
<dbReference type="Proteomes" id="UP000600449">
    <property type="component" value="Unassembled WGS sequence"/>
</dbReference>
<dbReference type="Pfam" id="PF03711">
    <property type="entry name" value="OKR_DC_1_C"/>
    <property type="match status" value="1"/>
</dbReference>
<feature type="domain" description="Orn/Lys/Arg decarboxylases family 1 pyridoxal-P attachment site" evidence="5">
    <location>
        <begin position="358"/>
        <end position="372"/>
    </location>
</feature>
<dbReference type="InterPro" id="IPR000310">
    <property type="entry name" value="Orn/Lys/Arg_deCO2ase_major_dom"/>
</dbReference>
<evidence type="ECO:0000259" key="5">
    <source>
        <dbReference type="PROSITE" id="PS00703"/>
    </source>
</evidence>
<protein>
    <submittedName>
        <fullName evidence="6">Ornithine decarboxylase SpeF</fullName>
    </submittedName>
</protein>
<comment type="similarity">
    <text evidence="1">Belongs to the Orn/Lys/Arg decarboxylase class-I family.</text>
</comment>
<keyword evidence="4" id="KW-0456">Lyase</keyword>
<dbReference type="GO" id="GO:0005829">
    <property type="term" value="C:cytosol"/>
    <property type="evidence" value="ECO:0007669"/>
    <property type="project" value="TreeGrafter"/>
</dbReference>
<dbReference type="SUPFAM" id="SSF55904">
    <property type="entry name" value="Ornithine decarboxylase C-terminal domain"/>
    <property type="match status" value="1"/>
</dbReference>
<proteinExistence type="inferred from homology"/>
<dbReference type="RefSeq" id="WP_188913768.1">
    <property type="nucleotide sequence ID" value="NZ_BMMF01000007.1"/>
</dbReference>
<evidence type="ECO:0000256" key="1">
    <source>
        <dbReference type="ARBA" id="ARBA00010671"/>
    </source>
</evidence>
<dbReference type="Gene3D" id="3.90.100.10">
    <property type="entry name" value="Orn/Lys/Arg decarboxylase, C-terminal domain"/>
    <property type="match status" value="1"/>
</dbReference>
<dbReference type="GO" id="GO:0030170">
    <property type="term" value="F:pyridoxal phosphate binding"/>
    <property type="evidence" value="ECO:0007669"/>
    <property type="project" value="TreeGrafter"/>
</dbReference>
<keyword evidence="3" id="KW-0663">Pyridoxal phosphate</keyword>
<accession>A0A917V538</accession>
<dbReference type="Gene3D" id="3.40.640.10">
    <property type="entry name" value="Type I PLP-dependent aspartate aminotransferase-like (Major domain)"/>
    <property type="match status" value="1"/>
</dbReference>